<protein>
    <submittedName>
        <fullName evidence="2">Isopenicillin-N N-acyltransferase like protein</fullName>
    </submittedName>
</protein>
<proteinExistence type="predicted"/>
<dbReference type="InterPro" id="IPR005079">
    <property type="entry name" value="Peptidase_C45_hydrolase"/>
</dbReference>
<dbReference type="PANTHER" id="PTHR34180:SF1">
    <property type="entry name" value="BETA-ALANYL-DOPAMINE_CARCININE HYDROLASE"/>
    <property type="match status" value="1"/>
</dbReference>
<reference evidence="2 3" key="1">
    <citation type="submission" date="2016-10" db="EMBL/GenBank/DDBJ databases">
        <authorList>
            <person name="de Groot N.N."/>
        </authorList>
    </citation>
    <scope>NUCLEOTIDE SEQUENCE [LARGE SCALE GENOMIC DNA]</scope>
    <source>
        <strain evidence="3">P4B,CCM 7963,CECT 7998,DSM 25260,IBRC-M 10614,KCTC 13821</strain>
    </source>
</reference>
<evidence type="ECO:0000313" key="3">
    <source>
        <dbReference type="Proteomes" id="UP000199017"/>
    </source>
</evidence>
<dbReference type="Gene3D" id="1.10.10.2120">
    <property type="match status" value="1"/>
</dbReference>
<gene>
    <name evidence="2" type="ORF">SAMN05216352_11271</name>
</gene>
<dbReference type="Gene3D" id="3.60.60.10">
    <property type="entry name" value="Penicillin V Acylase, Chain A"/>
    <property type="match status" value="1"/>
</dbReference>
<dbReference type="Pfam" id="PF03417">
    <property type="entry name" value="AAT"/>
    <property type="match status" value="1"/>
</dbReference>
<dbReference type="GO" id="GO:0016746">
    <property type="term" value="F:acyltransferase activity"/>
    <property type="evidence" value="ECO:0007669"/>
    <property type="project" value="UniProtKB-KW"/>
</dbReference>
<keyword evidence="2" id="KW-0012">Acyltransferase</keyword>
<sequence>MKRLTLTGSAKEIGYQHGYEGKDEVHQSLQTYEKLFYGYKKLNWKAAKEIALTHMDAIEKYNPAFIEEMNGAAEGAGVDFEDILVLNTRSEIALTTTSEGPTFSDGCTSIGITSPITNQTMIGQNWDWKASQTKSLLLLHIEQENLPSIKMVTEGGIIGKIGMNSAGIGVCFNALLTDQKSNQVPVHLGLRSVLNAYTLEEAISSIHDSQMASAANFLIGSDDGRGNGLAMNVEVSPFGIDLLGGETGKVVHTNHLCSKKIQQNVKDLNTFKQTDSLLRCKRAEQLINEKLYQKKPINEETLKTWFADTFNAPNSINHFENKRAPEHRQIETVFSIVMNLTERHASVCVGKPSEAAFHHI</sequence>
<dbReference type="AlphaFoldDB" id="A0A1G8NLJ7"/>
<dbReference type="RefSeq" id="WP_091587067.1">
    <property type="nucleotide sequence ID" value="NZ_FNDU01000012.1"/>
</dbReference>
<dbReference type="PANTHER" id="PTHR34180">
    <property type="entry name" value="PEPTIDASE C45"/>
    <property type="match status" value="1"/>
</dbReference>
<dbReference type="InterPro" id="IPR047794">
    <property type="entry name" value="C45_proenzyme-like"/>
</dbReference>
<keyword evidence="2" id="KW-0808">Transferase</keyword>
<feature type="domain" description="Peptidase C45 hydrolase" evidence="1">
    <location>
        <begin position="118"/>
        <end position="353"/>
    </location>
</feature>
<evidence type="ECO:0000259" key="1">
    <source>
        <dbReference type="Pfam" id="PF03417"/>
    </source>
</evidence>
<dbReference type="InterPro" id="IPR047801">
    <property type="entry name" value="Peptidase_C45"/>
</dbReference>
<dbReference type="NCBIfam" id="NF040521">
    <property type="entry name" value="C45_proenzyme"/>
    <property type="match status" value="1"/>
</dbReference>
<keyword evidence="3" id="KW-1185">Reference proteome</keyword>
<dbReference type="STRING" id="930129.SAMN05216352_11271"/>
<organism evidence="2 3">
    <name type="scientific">Alteribacillus bidgolensis</name>
    <dbReference type="NCBI Taxonomy" id="930129"/>
    <lineage>
        <taxon>Bacteria</taxon>
        <taxon>Bacillati</taxon>
        <taxon>Bacillota</taxon>
        <taxon>Bacilli</taxon>
        <taxon>Bacillales</taxon>
        <taxon>Bacillaceae</taxon>
        <taxon>Alteribacillus</taxon>
    </lineage>
</organism>
<dbReference type="EMBL" id="FNDU01000012">
    <property type="protein sequence ID" value="SDI81074.1"/>
    <property type="molecule type" value="Genomic_DNA"/>
</dbReference>
<name>A0A1G8NLJ7_9BACI</name>
<evidence type="ECO:0000313" key="2">
    <source>
        <dbReference type="EMBL" id="SDI81074.1"/>
    </source>
</evidence>
<dbReference type="Proteomes" id="UP000199017">
    <property type="component" value="Unassembled WGS sequence"/>
</dbReference>
<accession>A0A1G8NLJ7</accession>
<dbReference type="OrthoDB" id="8109453at2"/>